<accession>A0ABX2B329</accession>
<dbReference type="Proteomes" id="UP000820977">
    <property type="component" value="Unassembled WGS sequence"/>
</dbReference>
<evidence type="ECO:0000313" key="3">
    <source>
        <dbReference type="Proteomes" id="UP000820977"/>
    </source>
</evidence>
<dbReference type="PANTHER" id="PTHR42791:SF1">
    <property type="entry name" value="N-ACETYLTRANSFERASE DOMAIN-CONTAINING PROTEIN"/>
    <property type="match status" value="1"/>
</dbReference>
<gene>
    <name evidence="2" type="ORF">HPS54_10400</name>
</gene>
<protein>
    <submittedName>
        <fullName evidence="2">GNAT family N-acetyltransferase</fullName>
    </submittedName>
</protein>
<dbReference type="SUPFAM" id="SSF55729">
    <property type="entry name" value="Acyl-CoA N-acyltransferases (Nat)"/>
    <property type="match status" value="1"/>
</dbReference>
<dbReference type="EMBL" id="JABKKJ010000021">
    <property type="protein sequence ID" value="NPE25921.1"/>
    <property type="molecule type" value="Genomic_DNA"/>
</dbReference>
<keyword evidence="3" id="KW-1185">Reference proteome</keyword>
<dbReference type="InterPro" id="IPR000182">
    <property type="entry name" value="GNAT_dom"/>
</dbReference>
<name>A0ABX2B329_9BACT</name>
<evidence type="ECO:0000259" key="1">
    <source>
        <dbReference type="PROSITE" id="PS51186"/>
    </source>
</evidence>
<dbReference type="PROSITE" id="PS51186">
    <property type="entry name" value="GNAT"/>
    <property type="match status" value="1"/>
</dbReference>
<feature type="domain" description="N-acetyltransferase" evidence="1">
    <location>
        <begin position="43"/>
        <end position="186"/>
    </location>
</feature>
<comment type="caution">
    <text evidence="2">The sequence shown here is derived from an EMBL/GenBank/DDBJ whole genome shotgun (WGS) entry which is preliminary data.</text>
</comment>
<reference evidence="2 3" key="1">
    <citation type="submission" date="2020-05" db="EMBL/GenBank/DDBJ databases">
        <title>Distinct polysaccharide utilization as determinants for interspecies competition between intestinal Prevotella spp.</title>
        <authorList>
            <person name="Galvez E.J.C."/>
            <person name="Iljazovic A."/>
            <person name="Strowig T."/>
        </authorList>
    </citation>
    <scope>NUCLEOTIDE SEQUENCE [LARGE SCALE GENOMIC DNA]</scope>
    <source>
        <strain evidence="2 3">PCHR</strain>
    </source>
</reference>
<dbReference type="RefSeq" id="WP_172345384.1">
    <property type="nucleotide sequence ID" value="NZ_CASTNK010000033.1"/>
</dbReference>
<dbReference type="CDD" id="cd04301">
    <property type="entry name" value="NAT_SF"/>
    <property type="match status" value="1"/>
</dbReference>
<dbReference type="InterPro" id="IPR016181">
    <property type="entry name" value="Acyl_CoA_acyltransferase"/>
</dbReference>
<sequence length="190" mass="21168">MVIQTACREHANAIARLIMQAMNYDCCRYYAGPEHSLEDFERMMTRLVEADNSQYSYTNTHVALDDDGCVAGICVTYDGARLHELREAFIHAARECFGRDYSTIGDETAPGELYIDSLAVDEQYRGRGIAGDLLRVAIAKASDMGIPAGLLVDKGNPLAERLYVRMGFKHVGDTVWGGHPMKHLQYQIST</sequence>
<dbReference type="PANTHER" id="PTHR42791">
    <property type="entry name" value="GNAT FAMILY ACETYLTRANSFERASE"/>
    <property type="match status" value="1"/>
</dbReference>
<organism evidence="2 3">
    <name type="scientific">Xylanibacter caecicola</name>
    <dbReference type="NCBI Taxonomy" id="2736294"/>
    <lineage>
        <taxon>Bacteria</taxon>
        <taxon>Pseudomonadati</taxon>
        <taxon>Bacteroidota</taxon>
        <taxon>Bacteroidia</taxon>
        <taxon>Bacteroidales</taxon>
        <taxon>Prevotellaceae</taxon>
        <taxon>Xylanibacter</taxon>
    </lineage>
</organism>
<dbReference type="InterPro" id="IPR052523">
    <property type="entry name" value="Trichothecene_AcTrans"/>
</dbReference>
<dbReference type="Pfam" id="PF00583">
    <property type="entry name" value="Acetyltransf_1"/>
    <property type="match status" value="1"/>
</dbReference>
<dbReference type="Gene3D" id="3.40.630.30">
    <property type="match status" value="1"/>
</dbReference>
<proteinExistence type="predicted"/>
<evidence type="ECO:0000313" key="2">
    <source>
        <dbReference type="EMBL" id="NPE25921.1"/>
    </source>
</evidence>